<name>A0A151JUY8_9HYME</name>
<dbReference type="InterPro" id="IPR039921">
    <property type="entry name" value="Inscuteable"/>
</dbReference>
<dbReference type="GO" id="GO:0009786">
    <property type="term" value="P:regulation of asymmetric cell division"/>
    <property type="evidence" value="ECO:0007669"/>
    <property type="project" value="TreeGrafter"/>
</dbReference>
<reference evidence="3 4" key="1">
    <citation type="submission" date="2016-03" db="EMBL/GenBank/DDBJ databases">
        <title>Trachymyrmex septentrionalis WGS genome.</title>
        <authorList>
            <person name="Nygaard S."/>
            <person name="Hu H."/>
            <person name="Boomsma J."/>
            <person name="Zhang G."/>
        </authorList>
    </citation>
    <scope>NUCLEOTIDE SEQUENCE [LARGE SCALE GENOMIC DNA]</scope>
    <source>
        <strain evidence="3">Tsep2-gDNA-1</strain>
        <tissue evidence="3">Whole body</tissue>
    </source>
</reference>
<protein>
    <recommendedName>
        <fullName evidence="2">Protein inscuteable homologue C-terminal domain-containing protein</fullName>
    </recommendedName>
</protein>
<dbReference type="Gene3D" id="1.25.10.10">
    <property type="entry name" value="Leucine-rich Repeat Variant"/>
    <property type="match status" value="2"/>
</dbReference>
<evidence type="ECO:0000313" key="3">
    <source>
        <dbReference type="EMBL" id="KYN37359.1"/>
    </source>
</evidence>
<sequence>MSAFKRYQSKVFWDQMASHDLEDDHSVGRNDPPHYSFNERVREKEEKRGEEEKEEDSTKSENDTVDDMNITAIHVCNENTKQNACQISLIRDESITRRRMSMEETDKEEEECERRNRSYSPLSQDFKSQDSGFSDSERSDCSEAYENATPRRKLRRKRMKRRFQPASPWLEEGSPPIPTHTSTPKDSRIFARNRLEKPARSLSRERRADEDQDKASKVPSSISLGEESLCDFLYASEPPEDSIQPSITKSWASTNAAEAIAAGRDVLESRNYRQSSSMRAWLTDLTMMTENECGNTLQSKNLPRREVRMMSGEVHARDLKMLSSAATAAASKLLVNAEQFEQHYQSIVEKITRLEGGRFEMELLRNIEEAAFSILSQLGAPPPRRVQQGSLRSILAQLQNMKIYVDSTVDTRLDFYIEKIVRGLEEAPREDSTVARGALAALTALGLSDPRAGSSIARCSGIKALLTCLVTASRLSNDLVAITLRALASVCSSATAIEYFAREGGPELLIDFLGAESSSEKEKTEATALVVQITALWTNARGLPYLEPFADLLIPALNQLVENTNCAQTLLLAAAALNQLSKSRICVTIILEEDSVKKLLKSVKKSAGGNVWLMEQVAALIGELARVPEGRSHLAKARASVALVSFLRMRPPGLEDAYQRLEITAAAALTRLCVEPEIARQVVAVGGGDCLPRSCRVNEAQMDQKDEETQAETGLFRYTRSLRRACRKAAKQIGIAKAKDHSPLD</sequence>
<feature type="compositionally biased region" description="Basic and acidic residues" evidence="1">
    <location>
        <begin position="183"/>
        <end position="216"/>
    </location>
</feature>
<dbReference type="InterPro" id="IPR011989">
    <property type="entry name" value="ARM-like"/>
</dbReference>
<feature type="region of interest" description="Disordered" evidence="1">
    <location>
        <begin position="20"/>
        <end position="66"/>
    </location>
</feature>
<dbReference type="KEGG" id="tsep:108750319"/>
<dbReference type="GO" id="GO:0000132">
    <property type="term" value="P:establishment of mitotic spindle orientation"/>
    <property type="evidence" value="ECO:0007669"/>
    <property type="project" value="TreeGrafter"/>
</dbReference>
<feature type="domain" description="Protein inscuteable homologue C-terminal" evidence="2">
    <location>
        <begin position="407"/>
        <end position="696"/>
    </location>
</feature>
<feature type="compositionally biased region" description="Basic and acidic residues" evidence="1">
    <location>
        <begin position="20"/>
        <end position="62"/>
    </location>
</feature>
<dbReference type="EMBL" id="KQ981713">
    <property type="protein sequence ID" value="KYN37359.1"/>
    <property type="molecule type" value="Genomic_DNA"/>
</dbReference>
<evidence type="ECO:0000259" key="2">
    <source>
        <dbReference type="Pfam" id="PF19427"/>
    </source>
</evidence>
<dbReference type="GO" id="GO:0045176">
    <property type="term" value="P:apical protein localization"/>
    <property type="evidence" value="ECO:0007669"/>
    <property type="project" value="TreeGrafter"/>
</dbReference>
<evidence type="ECO:0000256" key="1">
    <source>
        <dbReference type="SAM" id="MobiDB-lite"/>
    </source>
</evidence>
<dbReference type="SUPFAM" id="SSF48371">
    <property type="entry name" value="ARM repeat"/>
    <property type="match status" value="1"/>
</dbReference>
<proteinExistence type="predicted"/>
<dbReference type="OrthoDB" id="5796379at2759"/>
<feature type="compositionally biased region" description="Basic residues" evidence="1">
    <location>
        <begin position="150"/>
        <end position="163"/>
    </location>
</feature>
<dbReference type="Gene3D" id="6.20.200.10">
    <property type="entry name" value="Inscuteable LGN-binding domain"/>
    <property type="match status" value="1"/>
</dbReference>
<dbReference type="GO" id="GO:0008093">
    <property type="term" value="F:cytoskeletal anchor activity"/>
    <property type="evidence" value="ECO:0007669"/>
    <property type="project" value="TreeGrafter"/>
</dbReference>
<dbReference type="InterPro" id="IPR038205">
    <property type="entry name" value="INSC_LBD_sf"/>
</dbReference>
<dbReference type="AlphaFoldDB" id="A0A151JUY8"/>
<feature type="compositionally biased region" description="Polar residues" evidence="1">
    <location>
        <begin position="118"/>
        <end position="134"/>
    </location>
</feature>
<dbReference type="Proteomes" id="UP000078541">
    <property type="component" value="Unassembled WGS sequence"/>
</dbReference>
<dbReference type="STRING" id="34720.A0A151JUY8"/>
<dbReference type="PANTHER" id="PTHR21386:SF0">
    <property type="entry name" value="PROTEIN INSCUTEABLE HOMOLOG"/>
    <property type="match status" value="1"/>
</dbReference>
<feature type="region of interest" description="Disordered" evidence="1">
    <location>
        <begin position="98"/>
        <end position="220"/>
    </location>
</feature>
<dbReference type="InterPro" id="IPR016024">
    <property type="entry name" value="ARM-type_fold"/>
</dbReference>
<organism evidence="3 4">
    <name type="scientific">Trachymyrmex septentrionalis</name>
    <dbReference type="NCBI Taxonomy" id="34720"/>
    <lineage>
        <taxon>Eukaryota</taxon>
        <taxon>Metazoa</taxon>
        <taxon>Ecdysozoa</taxon>
        <taxon>Arthropoda</taxon>
        <taxon>Hexapoda</taxon>
        <taxon>Insecta</taxon>
        <taxon>Pterygota</taxon>
        <taxon>Neoptera</taxon>
        <taxon>Endopterygota</taxon>
        <taxon>Hymenoptera</taxon>
        <taxon>Apocrita</taxon>
        <taxon>Aculeata</taxon>
        <taxon>Formicoidea</taxon>
        <taxon>Formicidae</taxon>
        <taxon>Myrmicinae</taxon>
        <taxon>Trachymyrmex</taxon>
    </lineage>
</organism>
<keyword evidence="4" id="KW-1185">Reference proteome</keyword>
<dbReference type="PANTHER" id="PTHR21386">
    <property type="entry name" value="INSCUTEABLE"/>
    <property type="match status" value="1"/>
</dbReference>
<dbReference type="GO" id="GO:0008356">
    <property type="term" value="P:asymmetric cell division"/>
    <property type="evidence" value="ECO:0007669"/>
    <property type="project" value="InterPro"/>
</dbReference>
<dbReference type="Pfam" id="PF19427">
    <property type="entry name" value="Insc_C"/>
    <property type="match status" value="1"/>
</dbReference>
<gene>
    <name evidence="3" type="ORF">ALC56_08262</name>
</gene>
<accession>A0A151JUY8</accession>
<dbReference type="GO" id="GO:0045179">
    <property type="term" value="C:apical cortex"/>
    <property type="evidence" value="ECO:0007669"/>
    <property type="project" value="TreeGrafter"/>
</dbReference>
<dbReference type="InterPro" id="IPR045789">
    <property type="entry name" value="Insc_C"/>
</dbReference>
<evidence type="ECO:0000313" key="4">
    <source>
        <dbReference type="Proteomes" id="UP000078541"/>
    </source>
</evidence>